<dbReference type="SMART" id="SM00501">
    <property type="entry name" value="BRIGHT"/>
    <property type="match status" value="1"/>
</dbReference>
<feature type="region of interest" description="Disordered" evidence="1">
    <location>
        <begin position="165"/>
        <end position="213"/>
    </location>
</feature>
<dbReference type="EMBL" id="ADBV01013348">
    <property type="protein sequence ID" value="EJW73816.1"/>
    <property type="molecule type" value="Genomic_DNA"/>
</dbReference>
<gene>
    <name evidence="3" type="ORF">WUBG_15277</name>
</gene>
<dbReference type="SMART" id="SM01014">
    <property type="entry name" value="ARID"/>
    <property type="match status" value="1"/>
</dbReference>
<organism evidence="3 4">
    <name type="scientific">Wuchereria bancrofti</name>
    <dbReference type="NCBI Taxonomy" id="6293"/>
    <lineage>
        <taxon>Eukaryota</taxon>
        <taxon>Metazoa</taxon>
        <taxon>Ecdysozoa</taxon>
        <taxon>Nematoda</taxon>
        <taxon>Chromadorea</taxon>
        <taxon>Rhabditida</taxon>
        <taxon>Spirurina</taxon>
        <taxon>Spiruromorpha</taxon>
        <taxon>Filarioidea</taxon>
        <taxon>Onchocercidae</taxon>
        <taxon>Wuchereria</taxon>
    </lineage>
</organism>
<evidence type="ECO:0000313" key="3">
    <source>
        <dbReference type="EMBL" id="EJW73816.1"/>
    </source>
</evidence>
<dbReference type="InterPro" id="IPR036431">
    <property type="entry name" value="ARID_dom_sf"/>
</dbReference>
<feature type="domain" description="ARID" evidence="2">
    <location>
        <begin position="74"/>
        <end position="162"/>
    </location>
</feature>
<sequence length="213" mass="24397">MKTMKKTLVTVAAAQRVIVKLDKSSVEGTSLNLEQSRWLDFGSIQSFRPPFAIDSEKFGFTPRIQKLNQIDGLTRARLIFDAQLASYWHMQGHRFEVPNIDNKYVNFYDLYKAVMESGGVDTINAQKRWGYITKKIGFKQQRANKIKTLYFRWIDAFQKLFTQDEDDEENTSDGCSSTTSDSEIGQVECGGHIPQPRTKSMAGLRFHTSRSFS</sequence>
<dbReference type="Proteomes" id="UP000004810">
    <property type="component" value="Unassembled WGS sequence"/>
</dbReference>
<evidence type="ECO:0000256" key="1">
    <source>
        <dbReference type="SAM" id="MobiDB-lite"/>
    </source>
</evidence>
<dbReference type="InterPro" id="IPR001606">
    <property type="entry name" value="ARID_dom"/>
</dbReference>
<reference evidence="4" key="1">
    <citation type="submission" date="2012-08" db="EMBL/GenBank/DDBJ databases">
        <title>The Genome Sequence of Wuchereria bancrofti.</title>
        <authorList>
            <person name="Nutman T.B."/>
            <person name="Fink D.L."/>
            <person name="Russ C."/>
            <person name="Young S."/>
            <person name="Zeng Q."/>
            <person name="Koehrsen M."/>
            <person name="Alvarado L."/>
            <person name="Berlin A."/>
            <person name="Chapman S.B."/>
            <person name="Chen Z."/>
            <person name="Freedman E."/>
            <person name="Gellesch M."/>
            <person name="Goldberg J."/>
            <person name="Griggs A."/>
            <person name="Gujja S."/>
            <person name="Heilman E.R."/>
            <person name="Heiman D."/>
            <person name="Hepburn T."/>
            <person name="Howarth C."/>
            <person name="Jen D."/>
            <person name="Larson L."/>
            <person name="Lewis B."/>
            <person name="Mehta T."/>
            <person name="Park D."/>
            <person name="Pearson M."/>
            <person name="Roberts A."/>
            <person name="Saif S."/>
            <person name="Shea T."/>
            <person name="Shenoy N."/>
            <person name="Sisk P."/>
            <person name="Stolte C."/>
            <person name="Sykes S."/>
            <person name="Walk T."/>
            <person name="White J."/>
            <person name="Yandava C."/>
            <person name="Haas B."/>
            <person name="Henn M.R."/>
            <person name="Nusbaum C."/>
            <person name="Birren B."/>
        </authorList>
    </citation>
    <scope>NUCLEOTIDE SEQUENCE [LARGE SCALE GENOMIC DNA]</scope>
    <source>
        <strain evidence="4">NA</strain>
    </source>
</reference>
<accession>J9DVQ4</accession>
<dbReference type="PROSITE" id="PS51011">
    <property type="entry name" value="ARID"/>
    <property type="match status" value="1"/>
</dbReference>
<feature type="compositionally biased region" description="Low complexity" evidence="1">
    <location>
        <begin position="172"/>
        <end position="182"/>
    </location>
</feature>
<protein>
    <recommendedName>
        <fullName evidence="2">ARID domain-containing protein</fullName>
    </recommendedName>
</protein>
<dbReference type="CDD" id="cd16100">
    <property type="entry name" value="ARID"/>
    <property type="match status" value="1"/>
</dbReference>
<proteinExistence type="predicted"/>
<dbReference type="SUPFAM" id="SSF46774">
    <property type="entry name" value="ARID-like"/>
    <property type="match status" value="1"/>
</dbReference>
<dbReference type="Pfam" id="PF01388">
    <property type="entry name" value="ARID"/>
    <property type="match status" value="1"/>
</dbReference>
<evidence type="ECO:0000313" key="4">
    <source>
        <dbReference type="Proteomes" id="UP000004810"/>
    </source>
</evidence>
<name>J9DVQ4_WUCBA</name>
<comment type="caution">
    <text evidence="3">The sequence shown here is derived from an EMBL/GenBank/DDBJ whole genome shotgun (WGS) entry which is preliminary data.</text>
</comment>
<dbReference type="AlphaFoldDB" id="J9DVQ4"/>
<evidence type="ECO:0000259" key="2">
    <source>
        <dbReference type="PROSITE" id="PS51011"/>
    </source>
</evidence>
<dbReference type="Gene3D" id="1.10.150.60">
    <property type="entry name" value="ARID DNA-binding domain"/>
    <property type="match status" value="1"/>
</dbReference>
<dbReference type="GO" id="GO:0003677">
    <property type="term" value="F:DNA binding"/>
    <property type="evidence" value="ECO:0007669"/>
    <property type="project" value="InterPro"/>
</dbReference>